<dbReference type="AlphaFoldDB" id="A0A317WK74"/>
<keyword evidence="1" id="KW-1133">Transmembrane helix</keyword>
<feature type="transmembrane region" description="Helical" evidence="1">
    <location>
        <begin position="110"/>
        <end position="132"/>
    </location>
</feature>
<protein>
    <submittedName>
        <fullName evidence="2">Uncharacterized protein</fullName>
    </submittedName>
</protein>
<proteinExistence type="predicted"/>
<accession>A0A317WK74</accession>
<reference evidence="2 3" key="1">
    <citation type="submission" date="2016-12" db="EMBL/GenBank/DDBJ databases">
        <title>The genomes of Aspergillus section Nigri reveals drivers in fungal speciation.</title>
        <authorList>
            <consortium name="DOE Joint Genome Institute"/>
            <person name="Vesth T.C."/>
            <person name="Nybo J."/>
            <person name="Theobald S."/>
            <person name="Brandl J."/>
            <person name="Frisvad J.C."/>
            <person name="Nielsen K.F."/>
            <person name="Lyhne E.K."/>
            <person name="Kogle M.E."/>
            <person name="Kuo A."/>
            <person name="Riley R."/>
            <person name="Clum A."/>
            <person name="Nolan M."/>
            <person name="Lipzen A."/>
            <person name="Salamov A."/>
            <person name="Henrissat B."/>
            <person name="Wiebenga A."/>
            <person name="De Vries R.P."/>
            <person name="Grigoriev I.V."/>
            <person name="Mortensen U.H."/>
            <person name="Andersen M.R."/>
            <person name="Baker S.E."/>
        </authorList>
    </citation>
    <scope>NUCLEOTIDE SEQUENCE [LARGE SCALE GENOMIC DNA]</scope>
    <source>
        <strain evidence="2 3">CBS 117.55</strain>
    </source>
</reference>
<evidence type="ECO:0000256" key="1">
    <source>
        <dbReference type="SAM" id="Phobius"/>
    </source>
</evidence>
<feature type="transmembrane region" description="Helical" evidence="1">
    <location>
        <begin position="165"/>
        <end position="185"/>
    </location>
</feature>
<dbReference type="Proteomes" id="UP000247233">
    <property type="component" value="Unassembled WGS sequence"/>
</dbReference>
<dbReference type="VEuPathDB" id="FungiDB:BO70DRAFT_211967"/>
<keyword evidence="3" id="KW-1185">Reference proteome</keyword>
<dbReference type="RefSeq" id="XP_025401098.1">
    <property type="nucleotide sequence ID" value="XM_025538658.1"/>
</dbReference>
<dbReference type="GeneID" id="37060895"/>
<gene>
    <name evidence="2" type="ORF">BO70DRAFT_211967</name>
</gene>
<name>A0A317WK74_9EURO</name>
<comment type="caution">
    <text evidence="2">The sequence shown here is derived from an EMBL/GenBank/DDBJ whole genome shotgun (WGS) entry which is preliminary data.</text>
</comment>
<evidence type="ECO:0000313" key="2">
    <source>
        <dbReference type="EMBL" id="PWY86866.1"/>
    </source>
</evidence>
<dbReference type="EMBL" id="MSFL01000007">
    <property type="protein sequence ID" value="PWY86866.1"/>
    <property type="molecule type" value="Genomic_DNA"/>
</dbReference>
<keyword evidence="1" id="KW-0472">Membrane</keyword>
<keyword evidence="1" id="KW-0812">Transmembrane</keyword>
<organism evidence="2 3">
    <name type="scientific">Aspergillus heteromorphus CBS 117.55</name>
    <dbReference type="NCBI Taxonomy" id="1448321"/>
    <lineage>
        <taxon>Eukaryota</taxon>
        <taxon>Fungi</taxon>
        <taxon>Dikarya</taxon>
        <taxon>Ascomycota</taxon>
        <taxon>Pezizomycotina</taxon>
        <taxon>Eurotiomycetes</taxon>
        <taxon>Eurotiomycetidae</taxon>
        <taxon>Eurotiales</taxon>
        <taxon>Aspergillaceae</taxon>
        <taxon>Aspergillus</taxon>
        <taxon>Aspergillus subgen. Circumdati</taxon>
    </lineage>
</organism>
<sequence>MPDDLLRQGQSPGHSTPMVILMNRWFWTNLSRKKPAPKPLRRTGEPLEKTWQKFFQRTLIRPTEFWIPTGRRRPWRRSAAQRLDPRAFLVLIFCPSSPPKRPRFSVVRGSIHSCLLSFSPLPLFVAVVVFLFPSLPFPFPSLSLPSIPPWGIPLTPAPFLFDISILRSSICVSWIPSFLLAFFFCPFNSPNSPWRVLVVRPELHYCTKLLLLQQQFGDPPP</sequence>
<evidence type="ECO:0000313" key="3">
    <source>
        <dbReference type="Proteomes" id="UP000247233"/>
    </source>
</evidence>